<comment type="caution">
    <text evidence="2">The sequence shown here is derived from an EMBL/GenBank/DDBJ whole genome shotgun (WGS) entry which is preliminary data.</text>
</comment>
<accession>A0AAD3T1P7</accession>
<proteinExistence type="predicted"/>
<keyword evidence="1" id="KW-0812">Transmembrane</keyword>
<gene>
    <name evidence="2" type="ORF">Nepgr_022816</name>
</gene>
<evidence type="ECO:0000256" key="1">
    <source>
        <dbReference type="SAM" id="Phobius"/>
    </source>
</evidence>
<evidence type="ECO:0008006" key="4">
    <source>
        <dbReference type="Google" id="ProtNLM"/>
    </source>
</evidence>
<keyword evidence="1" id="KW-0472">Membrane</keyword>
<dbReference type="EMBL" id="BSYO01000022">
    <property type="protein sequence ID" value="GMH20974.1"/>
    <property type="molecule type" value="Genomic_DNA"/>
</dbReference>
<feature type="transmembrane region" description="Helical" evidence="1">
    <location>
        <begin position="30"/>
        <end position="53"/>
    </location>
</feature>
<name>A0AAD3T1P7_NEPGR</name>
<protein>
    <recommendedName>
        <fullName evidence="4">Transmembrane protein</fullName>
    </recommendedName>
</protein>
<keyword evidence="1" id="KW-1133">Transmembrane helix</keyword>
<evidence type="ECO:0000313" key="3">
    <source>
        <dbReference type="Proteomes" id="UP001279734"/>
    </source>
</evidence>
<reference evidence="2" key="1">
    <citation type="submission" date="2023-05" db="EMBL/GenBank/DDBJ databases">
        <title>Nepenthes gracilis genome sequencing.</title>
        <authorList>
            <person name="Fukushima K."/>
        </authorList>
    </citation>
    <scope>NUCLEOTIDE SEQUENCE</scope>
    <source>
        <strain evidence="2">SING2019-196</strain>
    </source>
</reference>
<evidence type="ECO:0000313" key="2">
    <source>
        <dbReference type="EMBL" id="GMH20974.1"/>
    </source>
</evidence>
<organism evidence="2 3">
    <name type="scientific">Nepenthes gracilis</name>
    <name type="common">Slender pitcher plant</name>
    <dbReference type="NCBI Taxonomy" id="150966"/>
    <lineage>
        <taxon>Eukaryota</taxon>
        <taxon>Viridiplantae</taxon>
        <taxon>Streptophyta</taxon>
        <taxon>Embryophyta</taxon>
        <taxon>Tracheophyta</taxon>
        <taxon>Spermatophyta</taxon>
        <taxon>Magnoliopsida</taxon>
        <taxon>eudicotyledons</taxon>
        <taxon>Gunneridae</taxon>
        <taxon>Pentapetalae</taxon>
        <taxon>Caryophyllales</taxon>
        <taxon>Nepenthaceae</taxon>
        <taxon>Nepenthes</taxon>
    </lineage>
</organism>
<keyword evidence="3" id="KW-1185">Reference proteome</keyword>
<sequence>MKRRNLPQELLFAASRTVLGSAPVSFFRLAVLQFCFLLFLLPPGTTSLFFYLLRRVQNSASLPLFCSAAEYLHFAAVLSSLKQQKPSV</sequence>
<dbReference type="AlphaFoldDB" id="A0AAD3T1P7"/>
<dbReference type="Proteomes" id="UP001279734">
    <property type="component" value="Unassembled WGS sequence"/>
</dbReference>